<protein>
    <submittedName>
        <fullName evidence="5">Uncharacterized protein</fullName>
    </submittedName>
</protein>
<accession>A0A914DM89</accession>
<dbReference type="GO" id="GO:0007264">
    <property type="term" value="P:small GTPase-mediated signal transduction"/>
    <property type="evidence" value="ECO:0007669"/>
    <property type="project" value="InterPro"/>
</dbReference>
<dbReference type="PROSITE" id="PS51419">
    <property type="entry name" value="RAB"/>
    <property type="match status" value="1"/>
</dbReference>
<organism evidence="4 5">
    <name type="scientific">Acrobeloides nanus</name>
    <dbReference type="NCBI Taxonomy" id="290746"/>
    <lineage>
        <taxon>Eukaryota</taxon>
        <taxon>Metazoa</taxon>
        <taxon>Ecdysozoa</taxon>
        <taxon>Nematoda</taxon>
        <taxon>Chromadorea</taxon>
        <taxon>Rhabditida</taxon>
        <taxon>Tylenchina</taxon>
        <taxon>Cephalobomorpha</taxon>
        <taxon>Cephaloboidea</taxon>
        <taxon>Cephalobidae</taxon>
        <taxon>Acrobeloides</taxon>
    </lineage>
</organism>
<dbReference type="PROSITE" id="PS51420">
    <property type="entry name" value="RHO"/>
    <property type="match status" value="1"/>
</dbReference>
<dbReference type="AlphaFoldDB" id="A0A914DM89"/>
<dbReference type="SMART" id="SM00175">
    <property type="entry name" value="RAB"/>
    <property type="match status" value="1"/>
</dbReference>
<dbReference type="InterPro" id="IPR003578">
    <property type="entry name" value="Small_GTPase_Rho"/>
</dbReference>
<name>A0A914DM89_9BILA</name>
<evidence type="ECO:0000313" key="4">
    <source>
        <dbReference type="Proteomes" id="UP000887540"/>
    </source>
</evidence>
<proteinExistence type="inferred from homology"/>
<dbReference type="InterPro" id="IPR005225">
    <property type="entry name" value="Small_GTP-bd"/>
</dbReference>
<dbReference type="PRINTS" id="PR00449">
    <property type="entry name" value="RASTRNSFRMNG"/>
</dbReference>
<dbReference type="Gene3D" id="3.40.50.300">
    <property type="entry name" value="P-loop containing nucleotide triphosphate hydrolases"/>
    <property type="match status" value="1"/>
</dbReference>
<evidence type="ECO:0000313" key="5">
    <source>
        <dbReference type="WBParaSite" id="ACRNAN_scaffold2889.g30088.t1"/>
    </source>
</evidence>
<dbReference type="PROSITE" id="PS51421">
    <property type="entry name" value="RAS"/>
    <property type="match status" value="1"/>
</dbReference>
<dbReference type="InterPro" id="IPR001806">
    <property type="entry name" value="Small_GTPase"/>
</dbReference>
<dbReference type="FunFam" id="3.40.50.300:FF:001179">
    <property type="entry name" value="Rho family GTPase"/>
    <property type="match status" value="1"/>
</dbReference>
<evidence type="ECO:0000256" key="3">
    <source>
        <dbReference type="ARBA" id="ARBA00023134"/>
    </source>
</evidence>
<dbReference type="InterPro" id="IPR027417">
    <property type="entry name" value="P-loop_NTPase"/>
</dbReference>
<sequence>MRDPSTPVSERKSSIKCVFVGDVAVGKTSLIVAYTTNGFSDRYNPTTFDKYSVTIHVDNKPVRMDLCDTAGQSDFDSLRLLSYTDADVFLLCFNVMLPNTLNSITDRWLPEIRILAPNIPVILVGLQSDLRMNMNYIIDLSRRGLEPVDGKAVRRLAQQLRMEYIECSALTQHNLKEVFDLAILGSLQRRSPPVKAEKKAPIPICSEKSRSTSFKEGFMKLVDTMTRRFI</sequence>
<keyword evidence="4" id="KW-1185">Reference proteome</keyword>
<dbReference type="SUPFAM" id="SSF52540">
    <property type="entry name" value="P-loop containing nucleoside triphosphate hydrolases"/>
    <property type="match status" value="1"/>
</dbReference>
<dbReference type="GO" id="GO:0003924">
    <property type="term" value="F:GTPase activity"/>
    <property type="evidence" value="ECO:0007669"/>
    <property type="project" value="InterPro"/>
</dbReference>
<keyword evidence="2" id="KW-0547">Nucleotide-binding</keyword>
<dbReference type="GO" id="GO:0005525">
    <property type="term" value="F:GTP binding"/>
    <property type="evidence" value="ECO:0007669"/>
    <property type="project" value="UniProtKB-KW"/>
</dbReference>
<dbReference type="WBParaSite" id="ACRNAN_scaffold2889.g30088.t1">
    <property type="protein sequence ID" value="ACRNAN_scaffold2889.g30088.t1"/>
    <property type="gene ID" value="ACRNAN_scaffold2889.g30088"/>
</dbReference>
<evidence type="ECO:0000256" key="2">
    <source>
        <dbReference type="ARBA" id="ARBA00022741"/>
    </source>
</evidence>
<reference evidence="5" key="1">
    <citation type="submission" date="2022-11" db="UniProtKB">
        <authorList>
            <consortium name="WormBaseParasite"/>
        </authorList>
    </citation>
    <scope>IDENTIFICATION</scope>
</reference>
<dbReference type="NCBIfam" id="TIGR00231">
    <property type="entry name" value="small_GTP"/>
    <property type="match status" value="1"/>
</dbReference>
<dbReference type="PANTHER" id="PTHR24072">
    <property type="entry name" value="RHO FAMILY GTPASE"/>
    <property type="match status" value="1"/>
</dbReference>
<dbReference type="Proteomes" id="UP000887540">
    <property type="component" value="Unplaced"/>
</dbReference>
<comment type="similarity">
    <text evidence="1">Belongs to the small GTPase superfamily. Rho family.</text>
</comment>
<keyword evidence="3" id="KW-0342">GTP-binding</keyword>
<dbReference type="SMART" id="SM00173">
    <property type="entry name" value="RAS"/>
    <property type="match status" value="1"/>
</dbReference>
<evidence type="ECO:0000256" key="1">
    <source>
        <dbReference type="ARBA" id="ARBA00010142"/>
    </source>
</evidence>
<dbReference type="Pfam" id="PF00071">
    <property type="entry name" value="Ras"/>
    <property type="match status" value="1"/>
</dbReference>
<dbReference type="SMART" id="SM00174">
    <property type="entry name" value="RHO"/>
    <property type="match status" value="1"/>
</dbReference>